<keyword evidence="3" id="KW-1185">Reference proteome</keyword>
<name>A0ABU4C3L6_RHOGO</name>
<dbReference type="Gene3D" id="3.20.20.140">
    <property type="entry name" value="Metal-dependent hydrolases"/>
    <property type="match status" value="1"/>
</dbReference>
<evidence type="ECO:0000313" key="3">
    <source>
        <dbReference type="Proteomes" id="UP001185927"/>
    </source>
</evidence>
<dbReference type="EC" id="3.5.-.-" evidence="2"/>
<dbReference type="Proteomes" id="UP001185927">
    <property type="component" value="Unassembled WGS sequence"/>
</dbReference>
<dbReference type="InterPro" id="IPR013108">
    <property type="entry name" value="Amidohydro_3"/>
</dbReference>
<dbReference type="SUPFAM" id="SSF51556">
    <property type="entry name" value="Metallo-dependent hydrolases"/>
    <property type="match status" value="1"/>
</dbReference>
<gene>
    <name evidence="2" type="ORF">R3Q16_29665</name>
</gene>
<dbReference type="Gene3D" id="2.30.40.10">
    <property type="entry name" value="Urease, subunit C, domain 1"/>
    <property type="match status" value="1"/>
</dbReference>
<reference evidence="2 3" key="1">
    <citation type="submission" date="2023-10" db="EMBL/GenBank/DDBJ databases">
        <title>Development of a sustainable strategy for remediation of hydrocarbon-contaminated territories based on the waste exchange concept.</title>
        <authorList>
            <person name="Krivoruchko A."/>
        </authorList>
    </citation>
    <scope>NUCLEOTIDE SEQUENCE [LARGE SCALE GENOMIC DNA]</scope>
    <source>
        <strain evidence="2 3">IEGM 1203</strain>
    </source>
</reference>
<dbReference type="RefSeq" id="WP_317545227.1">
    <property type="nucleotide sequence ID" value="NZ_JAWLKB010000024.1"/>
</dbReference>
<dbReference type="PANTHER" id="PTHR22642">
    <property type="entry name" value="IMIDAZOLONEPROPIONASE"/>
    <property type="match status" value="1"/>
</dbReference>
<dbReference type="SUPFAM" id="SSF51338">
    <property type="entry name" value="Composite domain of metallo-dependent hydrolases"/>
    <property type="match status" value="1"/>
</dbReference>
<comment type="caution">
    <text evidence="2">The sequence shown here is derived from an EMBL/GenBank/DDBJ whole genome shotgun (WGS) entry which is preliminary data.</text>
</comment>
<dbReference type="InterPro" id="IPR032466">
    <property type="entry name" value="Metal_Hydrolase"/>
</dbReference>
<dbReference type="PANTHER" id="PTHR22642:SF2">
    <property type="entry name" value="PROTEIN LONG AFTER FAR-RED 3"/>
    <property type="match status" value="1"/>
</dbReference>
<proteinExistence type="predicted"/>
<dbReference type="InterPro" id="IPR011059">
    <property type="entry name" value="Metal-dep_hydrolase_composite"/>
</dbReference>
<accession>A0ABU4C3L6</accession>
<dbReference type="EMBL" id="JAWLKB010000024">
    <property type="protein sequence ID" value="MDV6270803.1"/>
    <property type="molecule type" value="Genomic_DNA"/>
</dbReference>
<sequence>MGSIAFRNGTVWRGRDLADTDRLLVVDGHIQPWRGDRGVEHTVDLEGGFLAPGFGDGHAHPILAGLEQNGPQIRGARSVPEIVETVGEWARAHPGDDWIVAASYDATLTPSGLFDAQWLDAAVPDRPVLLRSWDYHSVWCNTRALELAGIDRDTPQPKLGQIPRRADGEAMGTLFEWGAVTLAMQAAPPFSLEAGVAALDFATHHLAAQGVTWIQDAWVDPDDIEIWLAAEQQGVLACRADLALRADPLRWAEQRTQLAAQRARIEATQSLTCRTIKFFVDGIVENHTAHLLHEYSDACTRGMEVWKQDQLLAAAAYVDALGFELHMHTTGDAGARSALDAVEHIIAVNGPRNRRPVIAHAQLVDDADLPRFAELGVIACFQPLWATNDDVMQVLTLPRLGIERGHRQYRIRTLMQSGAPLSFGSDWPVTSADVLAGLQTAVTRARSDGTPLGGWMPEERIDITAALDVVTRGVAYQAGAETRRGQLGDGYEADLVWLSADPRKLPADKLTSVKVLGTWVAGTPTYQFPAGVSTTPADA</sequence>
<keyword evidence="2" id="KW-0378">Hydrolase</keyword>
<feature type="domain" description="Amidohydrolase 3" evidence="1">
    <location>
        <begin position="42"/>
        <end position="526"/>
    </location>
</feature>
<dbReference type="Gene3D" id="3.10.310.70">
    <property type="match status" value="1"/>
</dbReference>
<dbReference type="CDD" id="cd01300">
    <property type="entry name" value="YtcJ_like"/>
    <property type="match status" value="1"/>
</dbReference>
<organism evidence="2 3">
    <name type="scientific">Rhodococcus globerulus</name>
    <dbReference type="NCBI Taxonomy" id="33008"/>
    <lineage>
        <taxon>Bacteria</taxon>
        <taxon>Bacillati</taxon>
        <taxon>Actinomycetota</taxon>
        <taxon>Actinomycetes</taxon>
        <taxon>Mycobacteriales</taxon>
        <taxon>Nocardiaceae</taxon>
        <taxon>Rhodococcus</taxon>
    </lineage>
</organism>
<evidence type="ECO:0000259" key="1">
    <source>
        <dbReference type="Pfam" id="PF07969"/>
    </source>
</evidence>
<evidence type="ECO:0000313" key="2">
    <source>
        <dbReference type="EMBL" id="MDV6270803.1"/>
    </source>
</evidence>
<dbReference type="InterPro" id="IPR033932">
    <property type="entry name" value="YtcJ-like"/>
</dbReference>
<protein>
    <submittedName>
        <fullName evidence="2">Amidohydrolase</fullName>
        <ecNumber evidence="2">3.5.-.-</ecNumber>
    </submittedName>
</protein>
<dbReference type="GO" id="GO:0016787">
    <property type="term" value="F:hydrolase activity"/>
    <property type="evidence" value="ECO:0007669"/>
    <property type="project" value="UniProtKB-KW"/>
</dbReference>
<dbReference type="Pfam" id="PF07969">
    <property type="entry name" value="Amidohydro_3"/>
    <property type="match status" value="1"/>
</dbReference>